<protein>
    <submittedName>
        <fullName evidence="2">Uncharacterized protein</fullName>
    </submittedName>
</protein>
<comment type="caution">
    <text evidence="2">The sequence shown here is derived from an EMBL/GenBank/DDBJ whole genome shotgun (WGS) entry which is preliminary data.</text>
</comment>
<reference evidence="2 3" key="1">
    <citation type="journal article" date="2015" name="BMC Genomics">
        <title>Gene expression during zombie ant biting behavior reflects the complexity underlying fungal parasitic behavioral manipulation.</title>
        <authorList>
            <person name="de Bekker C."/>
            <person name="Ohm R.A."/>
            <person name="Loreto R.G."/>
            <person name="Sebastian A."/>
            <person name="Albert I."/>
            <person name="Merrow M."/>
            <person name="Brachmann A."/>
            <person name="Hughes D.P."/>
        </authorList>
    </citation>
    <scope>NUCLEOTIDE SEQUENCE [LARGE SCALE GENOMIC DNA]</scope>
    <source>
        <strain evidence="2 3">SC16a</strain>
    </source>
</reference>
<gene>
    <name evidence="2" type="ORF">XA68_18223</name>
</gene>
<dbReference type="AlphaFoldDB" id="A0A2A9PSA7"/>
<organism evidence="2 3">
    <name type="scientific">Ophiocordyceps unilateralis</name>
    <name type="common">Zombie-ant fungus</name>
    <name type="synonym">Torrubia unilateralis</name>
    <dbReference type="NCBI Taxonomy" id="268505"/>
    <lineage>
        <taxon>Eukaryota</taxon>
        <taxon>Fungi</taxon>
        <taxon>Dikarya</taxon>
        <taxon>Ascomycota</taxon>
        <taxon>Pezizomycotina</taxon>
        <taxon>Sordariomycetes</taxon>
        <taxon>Hypocreomycetidae</taxon>
        <taxon>Hypocreales</taxon>
        <taxon>Ophiocordycipitaceae</taxon>
        <taxon>Ophiocordyceps</taxon>
    </lineage>
</organism>
<accession>A0A2A9PSA7</accession>
<sequence>MPVRTRHLPWSEPAGHAPSPGRSAFPSGKTHGLQHRTTLANDELSAYPTERPMAKNTTEKLRDGRRIASRGRGELVSDLVKDSIHLLPETALTLRKLPGGLSQKGRRRAGSKCVPLGEDALPAAQALQELTLANPDVEGFWNDPAYISKRLAPTHNPQKEWHRKVSAMLEINIRKLGPNEVREIIDILANRLVRPLEITTLTGWN</sequence>
<reference evidence="2 3" key="2">
    <citation type="journal article" date="2017" name="Sci. Rep.">
        <title>Ant-infecting Ophiocordyceps genomes reveal a high diversity of potential behavioral manipulation genes and a possible major role for enterotoxins.</title>
        <authorList>
            <person name="de Bekker C."/>
            <person name="Ohm R.A."/>
            <person name="Evans H.C."/>
            <person name="Brachmann A."/>
            <person name="Hughes D.P."/>
        </authorList>
    </citation>
    <scope>NUCLEOTIDE SEQUENCE [LARGE SCALE GENOMIC DNA]</scope>
    <source>
        <strain evidence="2 3">SC16a</strain>
    </source>
</reference>
<dbReference type="EMBL" id="LAZP02000009">
    <property type="protein sequence ID" value="PFH63086.1"/>
    <property type="molecule type" value="Genomic_DNA"/>
</dbReference>
<keyword evidence="3" id="KW-1185">Reference proteome</keyword>
<evidence type="ECO:0000313" key="2">
    <source>
        <dbReference type="EMBL" id="PFH63086.1"/>
    </source>
</evidence>
<dbReference type="Proteomes" id="UP000037136">
    <property type="component" value="Unassembled WGS sequence"/>
</dbReference>
<evidence type="ECO:0000256" key="1">
    <source>
        <dbReference type="SAM" id="MobiDB-lite"/>
    </source>
</evidence>
<name>A0A2A9PSA7_OPHUN</name>
<feature type="region of interest" description="Disordered" evidence="1">
    <location>
        <begin position="1"/>
        <end position="33"/>
    </location>
</feature>
<evidence type="ECO:0000313" key="3">
    <source>
        <dbReference type="Proteomes" id="UP000037136"/>
    </source>
</evidence>
<proteinExistence type="predicted"/>